<feature type="transmembrane region" description="Helical" evidence="1">
    <location>
        <begin position="478"/>
        <end position="497"/>
    </location>
</feature>
<keyword evidence="1" id="KW-0472">Membrane</keyword>
<accession>A0A517NNX4</accession>
<dbReference type="Proteomes" id="UP000319817">
    <property type="component" value="Chromosome"/>
</dbReference>
<evidence type="ECO:0000256" key="1">
    <source>
        <dbReference type="SAM" id="Phobius"/>
    </source>
</evidence>
<dbReference type="EMBL" id="CP036526">
    <property type="protein sequence ID" value="QDT08826.1"/>
    <property type="molecule type" value="Genomic_DNA"/>
</dbReference>
<dbReference type="InterPro" id="IPR029062">
    <property type="entry name" value="Class_I_gatase-like"/>
</dbReference>
<keyword evidence="1" id="KW-0812">Transmembrane</keyword>
<dbReference type="SUPFAM" id="SSF52317">
    <property type="entry name" value="Class I glutamine amidotransferase-like"/>
    <property type="match status" value="1"/>
</dbReference>
<feature type="transmembrane region" description="Helical" evidence="1">
    <location>
        <begin position="443"/>
        <end position="466"/>
    </location>
</feature>
<evidence type="ECO:0000313" key="3">
    <source>
        <dbReference type="Proteomes" id="UP000319817"/>
    </source>
</evidence>
<keyword evidence="1" id="KW-1133">Transmembrane helix</keyword>
<dbReference type="AlphaFoldDB" id="A0A517NNX4"/>
<evidence type="ECO:0000313" key="2">
    <source>
        <dbReference type="EMBL" id="QDT08826.1"/>
    </source>
</evidence>
<dbReference type="Gene3D" id="3.40.50.880">
    <property type="match status" value="1"/>
</dbReference>
<keyword evidence="3" id="KW-1185">Reference proteome</keyword>
<dbReference type="OrthoDB" id="267661at2"/>
<sequence length="824" mass="89904">MNLDPPNLSPRSLNWLGKRLVLGAAVFDAVRVLDAVHRCVVHCAHPQFERDAPLGSGWQPGKWLRPLFCLLLLGIVWIGSAGSFATAETPSLESPAAESTGKDGVVFGIAGNYRIGYWTAVRIDATDPVDQGDITIETLDGDGVRVVFDLPSAESAQNLTSDYRYGYVVPGTEAAPILVRRGEEVVIKSRFPEIGSPARGPSAIPIDMPWVVCLGDPLSVDQLGANELLDRDAQIAVSIPSDVSELPDSSMGYHGVDIIMINSVGYSLLQQLQASQQQAIVDWINSGGKVFLTLGQSAPELSKAAPWLVDLLPIQRDMETVELSPSAIETFTSTQTPLTEFVGVRLPKNQGEVLLTGRTARRVSTPIAVDYIVGLGRVTVLAADLESETFAAWPERMDLIRGVTGDAFSIDKERISRNRITAFDDLAGQTRATLDQFPVKRQIGFSVLAMILLALIALVGPLDYFLINRVFGKPLLGWLTFPIVALGLSALLATWSLPRASSAINVSANSSSDEAAKPDRADSMLVQCNRIEIVDVDVAGQIGNGFAWSYLYSHSANQFDLTMRATQPLSSLAETMTQNYTAPFGTPGTTFGGIQIAGEDARLPAYHVAMADQGDRSQSSVQDLAIAPRSSKSLATQFRFTPSLVLSDGVKRRRGSELLEGKLTNPLSVDLLDAMLVYGNWVYLLPTRFRGGSTIDFIEDLRQKNFRWRLSRQEMLEKNSVKNESWLATDFKSPSRMAEMLMFHGAVGGSRYTGLKNGPLKQLDLSELLVGDRCMLVGRLRDPWLDVELKPVHRGDEPENIVRPTGQTLSMVRIVLPVQSARSR</sequence>
<gene>
    <name evidence="2" type="ORF">K239x_07680</name>
</gene>
<protein>
    <submittedName>
        <fullName evidence="2">Uncharacterized protein</fullName>
    </submittedName>
</protein>
<name>A0A517NNX4_9BACT</name>
<reference evidence="2 3" key="1">
    <citation type="submission" date="2019-02" db="EMBL/GenBank/DDBJ databases">
        <title>Deep-cultivation of Planctomycetes and their phenomic and genomic characterization uncovers novel biology.</title>
        <authorList>
            <person name="Wiegand S."/>
            <person name="Jogler M."/>
            <person name="Boedeker C."/>
            <person name="Pinto D."/>
            <person name="Vollmers J."/>
            <person name="Rivas-Marin E."/>
            <person name="Kohn T."/>
            <person name="Peeters S.H."/>
            <person name="Heuer A."/>
            <person name="Rast P."/>
            <person name="Oberbeckmann S."/>
            <person name="Bunk B."/>
            <person name="Jeske O."/>
            <person name="Meyerdierks A."/>
            <person name="Storesund J.E."/>
            <person name="Kallscheuer N."/>
            <person name="Luecker S."/>
            <person name="Lage O.M."/>
            <person name="Pohl T."/>
            <person name="Merkel B.J."/>
            <person name="Hornburger P."/>
            <person name="Mueller R.-W."/>
            <person name="Bruemmer F."/>
            <person name="Labrenz M."/>
            <person name="Spormann A.M."/>
            <person name="Op den Camp H."/>
            <person name="Overmann J."/>
            <person name="Amann R."/>
            <person name="Jetten M.S.M."/>
            <person name="Mascher T."/>
            <person name="Medema M.H."/>
            <person name="Devos D.P."/>
            <person name="Kaster A.-K."/>
            <person name="Ovreas L."/>
            <person name="Rohde M."/>
            <person name="Galperin M.Y."/>
            <person name="Jogler C."/>
        </authorList>
    </citation>
    <scope>NUCLEOTIDE SEQUENCE [LARGE SCALE GENOMIC DNA]</scope>
    <source>
        <strain evidence="2 3">K23_9</strain>
    </source>
</reference>
<dbReference type="RefSeq" id="WP_145416305.1">
    <property type="nucleotide sequence ID" value="NZ_CP036526.1"/>
</dbReference>
<proteinExistence type="predicted"/>
<organism evidence="2 3">
    <name type="scientific">Stieleria marina</name>
    <dbReference type="NCBI Taxonomy" id="1930275"/>
    <lineage>
        <taxon>Bacteria</taxon>
        <taxon>Pseudomonadati</taxon>
        <taxon>Planctomycetota</taxon>
        <taxon>Planctomycetia</taxon>
        <taxon>Pirellulales</taxon>
        <taxon>Pirellulaceae</taxon>
        <taxon>Stieleria</taxon>
    </lineage>
</organism>